<dbReference type="SMART" id="SM00220">
    <property type="entry name" value="S_TKc"/>
    <property type="match status" value="1"/>
</dbReference>
<dbReference type="RefSeq" id="WP_249102226.1">
    <property type="nucleotide sequence ID" value="NZ_JAMAST010000015.1"/>
</dbReference>
<dbReference type="EMBL" id="JAMAST010000015">
    <property type="protein sequence ID" value="MCL1632478.1"/>
    <property type="molecule type" value="Genomic_DNA"/>
</dbReference>
<sequence length="317" mass="35715">MMTDPDNLCYAPGTMIVGKWHRNRYQLIRLLGSGAQGTVYLGHSGDAHPVAIKLAKDRSSLISEAHILEQFGRLQGDPLGPSLYDSDDWVTGGSTVGFCVMEYLEGTSLSEVLKKKAFDWSLVYVLQLLKQLAQLHKTGYIFGDLKPENLMLIRPGYSIRCLDFGGATKIGRSVREYTEFYDRGYWGLGSRRAEPSYDLFACAMILIYAAAGRRITRSSEPQNQLKHFIDSQGKLVPYRHFLLSALSSDYTSAEQMRKELVRAMMAVESHERHNSHAAAARYPRPRTKRKSNGWTPAWLAASMIITAYIVFVVIYVM</sequence>
<gene>
    <name evidence="3" type="ORF">M3N64_11165</name>
</gene>
<dbReference type="Pfam" id="PF00069">
    <property type="entry name" value="Pkinase"/>
    <property type="match status" value="1"/>
</dbReference>
<evidence type="ECO:0000256" key="1">
    <source>
        <dbReference type="SAM" id="Phobius"/>
    </source>
</evidence>
<keyword evidence="4" id="KW-1185">Reference proteome</keyword>
<protein>
    <submittedName>
        <fullName evidence="3">Protein kinase</fullName>
    </submittedName>
</protein>
<accession>A0ABT0MC97</accession>
<reference evidence="3 4" key="1">
    <citation type="submission" date="2022-05" db="EMBL/GenBank/DDBJ databases">
        <title>Sporolactobacillus sp nov CPB3-1, isolated from tree bark (Mangifera indica L.).</title>
        <authorList>
            <person name="Phuengjayaem S."/>
            <person name="Tanasupawat S."/>
        </authorList>
    </citation>
    <scope>NUCLEOTIDE SEQUENCE [LARGE SCALE GENOMIC DNA]</scope>
    <source>
        <strain evidence="3 4">CPB3-1</strain>
    </source>
</reference>
<keyword evidence="1" id="KW-0472">Membrane</keyword>
<dbReference type="SUPFAM" id="SSF56112">
    <property type="entry name" value="Protein kinase-like (PK-like)"/>
    <property type="match status" value="1"/>
</dbReference>
<feature type="transmembrane region" description="Helical" evidence="1">
    <location>
        <begin position="294"/>
        <end position="316"/>
    </location>
</feature>
<dbReference type="PROSITE" id="PS50011">
    <property type="entry name" value="PROTEIN_KINASE_DOM"/>
    <property type="match status" value="1"/>
</dbReference>
<name>A0ABT0MC97_9BACL</name>
<dbReference type="InterPro" id="IPR000719">
    <property type="entry name" value="Prot_kinase_dom"/>
</dbReference>
<keyword evidence="1" id="KW-0812">Transmembrane</keyword>
<dbReference type="Gene3D" id="3.30.200.20">
    <property type="entry name" value="Phosphorylase Kinase, domain 1"/>
    <property type="match status" value="1"/>
</dbReference>
<evidence type="ECO:0000259" key="2">
    <source>
        <dbReference type="PROSITE" id="PS50011"/>
    </source>
</evidence>
<proteinExistence type="predicted"/>
<dbReference type="InterPro" id="IPR011009">
    <property type="entry name" value="Kinase-like_dom_sf"/>
</dbReference>
<dbReference type="Proteomes" id="UP001203004">
    <property type="component" value="Unassembled WGS sequence"/>
</dbReference>
<keyword evidence="1" id="KW-1133">Transmembrane helix</keyword>
<organism evidence="3 4">
    <name type="scientific">Sporolactobacillus mangiferae</name>
    <dbReference type="NCBI Taxonomy" id="2940498"/>
    <lineage>
        <taxon>Bacteria</taxon>
        <taxon>Bacillati</taxon>
        <taxon>Bacillota</taxon>
        <taxon>Bacilli</taxon>
        <taxon>Bacillales</taxon>
        <taxon>Sporolactobacillaceae</taxon>
        <taxon>Sporolactobacillus</taxon>
    </lineage>
</organism>
<dbReference type="PANTHER" id="PTHR44167:SF31">
    <property type="entry name" value="PROTEIN CBG02007"/>
    <property type="match status" value="1"/>
</dbReference>
<evidence type="ECO:0000313" key="4">
    <source>
        <dbReference type="Proteomes" id="UP001203004"/>
    </source>
</evidence>
<evidence type="ECO:0000313" key="3">
    <source>
        <dbReference type="EMBL" id="MCL1632478.1"/>
    </source>
</evidence>
<comment type="caution">
    <text evidence="3">The sequence shown here is derived from an EMBL/GenBank/DDBJ whole genome shotgun (WGS) entry which is preliminary data.</text>
</comment>
<dbReference type="Gene3D" id="1.10.510.10">
    <property type="entry name" value="Transferase(Phosphotransferase) domain 1"/>
    <property type="match status" value="1"/>
</dbReference>
<dbReference type="GO" id="GO:0016301">
    <property type="term" value="F:kinase activity"/>
    <property type="evidence" value="ECO:0007669"/>
    <property type="project" value="UniProtKB-KW"/>
</dbReference>
<keyword evidence="3" id="KW-0418">Kinase</keyword>
<dbReference type="PANTHER" id="PTHR44167">
    <property type="entry name" value="OVARIAN-SPECIFIC SERINE/THREONINE-PROTEIN KINASE LOK-RELATED"/>
    <property type="match status" value="1"/>
</dbReference>
<feature type="domain" description="Protein kinase" evidence="2">
    <location>
        <begin position="25"/>
        <end position="285"/>
    </location>
</feature>
<keyword evidence="3" id="KW-0808">Transferase</keyword>